<keyword evidence="4" id="KW-1185">Reference proteome</keyword>
<dbReference type="PRINTS" id="PR00469">
    <property type="entry name" value="PNDRDTASEII"/>
</dbReference>
<reference evidence="3 4" key="1">
    <citation type="submission" date="2021-03" db="EMBL/GenBank/DDBJ databases">
        <title>Genomic Encyclopedia of Type Strains, Phase IV (KMG-IV): sequencing the most valuable type-strain genomes for metagenomic binning, comparative biology and taxonomic classification.</title>
        <authorList>
            <person name="Goeker M."/>
        </authorList>
    </citation>
    <scope>NUCLEOTIDE SEQUENCE [LARGE SCALE GENOMIC DNA]</scope>
    <source>
        <strain evidence="3 4">DSM 3984</strain>
    </source>
</reference>
<accession>A0ABS4F347</accession>
<dbReference type="PRINTS" id="PR00368">
    <property type="entry name" value="FADPNR"/>
</dbReference>
<dbReference type="Gene3D" id="3.50.50.60">
    <property type="entry name" value="FAD/NAD(P)-binding domain"/>
    <property type="match status" value="2"/>
</dbReference>
<feature type="domain" description="FAD/NAD(P)-binding" evidence="2">
    <location>
        <begin position="4"/>
        <end position="290"/>
    </location>
</feature>
<dbReference type="PANTHER" id="PTHR42949">
    <property type="entry name" value="ANAEROBIC GLYCEROL-3-PHOSPHATE DEHYDROGENASE SUBUNIT B"/>
    <property type="match status" value="1"/>
</dbReference>
<dbReference type="PANTHER" id="PTHR42949:SF3">
    <property type="entry name" value="ANAEROBIC GLYCEROL-3-PHOSPHATE DEHYDROGENASE SUBUNIT B"/>
    <property type="match status" value="1"/>
</dbReference>
<gene>
    <name evidence="3" type="ORF">J2Z53_002284</name>
</gene>
<name>A0ABS4F347_9CLOT</name>
<dbReference type="InterPro" id="IPR036188">
    <property type="entry name" value="FAD/NAD-bd_sf"/>
</dbReference>
<evidence type="ECO:0000313" key="3">
    <source>
        <dbReference type="EMBL" id="MBP1890675.1"/>
    </source>
</evidence>
<dbReference type="SUPFAM" id="SSF51905">
    <property type="entry name" value="FAD/NAD(P)-binding domain"/>
    <property type="match status" value="1"/>
</dbReference>
<sequence>MKKYDLVVVGGGISGMTATLAALENGIKNVLLIEREETLGGILNQCIHNGFGKSYLEEDVTGPEFVELIRIKLSKYDFHIKKKTTVLNISDDRVITYVNEKDGIRDIKSKVVILATGCRERYTGNVLAPTSKFTGIFTIGNAHRFINLEGLLPGKNPVIIANSKWAVILARRIEIEGGKVASLIINKDSGFVLSKEEREIIKDFNINLLENAKLLEIEGNKRINKVKVLDKSIGEIKKISCDSLFLSVGYYPELGVVKKLNLEIDNELKTPKVNNYQTSKEWLFACGNIIYGKECIDMNDINGYDAGVIASQYILKEVE</sequence>
<dbReference type="RefSeq" id="WP_209797595.1">
    <property type="nucleotide sequence ID" value="NZ_JAGGJZ010000009.1"/>
</dbReference>
<evidence type="ECO:0000256" key="1">
    <source>
        <dbReference type="ARBA" id="ARBA00023002"/>
    </source>
</evidence>
<dbReference type="InterPro" id="IPR051691">
    <property type="entry name" value="Metab_Enz_Cyan_OpOx_G3PDH"/>
</dbReference>
<comment type="caution">
    <text evidence="3">The sequence shown here is derived from an EMBL/GenBank/DDBJ whole genome shotgun (WGS) entry which is preliminary data.</text>
</comment>
<evidence type="ECO:0000313" key="4">
    <source>
        <dbReference type="Proteomes" id="UP000783390"/>
    </source>
</evidence>
<dbReference type="InterPro" id="IPR023753">
    <property type="entry name" value="FAD/NAD-binding_dom"/>
</dbReference>
<organism evidence="3 4">
    <name type="scientific">Clostridium moniliforme</name>
    <dbReference type="NCBI Taxonomy" id="39489"/>
    <lineage>
        <taxon>Bacteria</taxon>
        <taxon>Bacillati</taxon>
        <taxon>Bacillota</taxon>
        <taxon>Clostridia</taxon>
        <taxon>Eubacteriales</taxon>
        <taxon>Clostridiaceae</taxon>
        <taxon>Clostridium</taxon>
    </lineage>
</organism>
<dbReference type="Proteomes" id="UP000783390">
    <property type="component" value="Unassembled WGS sequence"/>
</dbReference>
<dbReference type="Pfam" id="PF07992">
    <property type="entry name" value="Pyr_redox_2"/>
    <property type="match status" value="1"/>
</dbReference>
<evidence type="ECO:0000259" key="2">
    <source>
        <dbReference type="Pfam" id="PF07992"/>
    </source>
</evidence>
<keyword evidence="1" id="KW-0560">Oxidoreductase</keyword>
<proteinExistence type="predicted"/>
<protein>
    <submittedName>
        <fullName evidence="3">Thioredoxin reductase</fullName>
    </submittedName>
</protein>
<dbReference type="EMBL" id="JAGGJZ010000009">
    <property type="protein sequence ID" value="MBP1890675.1"/>
    <property type="molecule type" value="Genomic_DNA"/>
</dbReference>